<keyword evidence="10 15" id="KW-0482">Metalloprotease</keyword>
<keyword evidence="5 15" id="KW-0645">Protease</keyword>
<dbReference type="GO" id="GO:0004222">
    <property type="term" value="F:metalloendopeptidase activity"/>
    <property type="evidence" value="ECO:0007669"/>
    <property type="project" value="UniProtKB-EC"/>
</dbReference>
<keyword evidence="6 15" id="KW-0479">Metal-binding</keyword>
<evidence type="ECO:0000256" key="13">
    <source>
        <dbReference type="ARBA" id="ARBA00071226"/>
    </source>
</evidence>
<keyword evidence="11" id="KW-0496">Mitochondrion</keyword>
<evidence type="ECO:0000256" key="8">
    <source>
        <dbReference type="ARBA" id="ARBA00022833"/>
    </source>
</evidence>
<dbReference type="InterPro" id="IPR045090">
    <property type="entry name" value="Pept_M3A_M3B"/>
</dbReference>
<dbReference type="GO" id="GO:0006627">
    <property type="term" value="P:protein processing involved in protein targeting to mitochondrion"/>
    <property type="evidence" value="ECO:0007669"/>
    <property type="project" value="TreeGrafter"/>
</dbReference>
<dbReference type="SUPFAM" id="SSF55486">
    <property type="entry name" value="Metalloproteases ('zincins'), catalytic domain"/>
    <property type="match status" value="1"/>
</dbReference>
<evidence type="ECO:0000256" key="11">
    <source>
        <dbReference type="ARBA" id="ARBA00023128"/>
    </source>
</evidence>
<dbReference type="EC" id="3.4.24.59" evidence="4"/>
<comment type="catalytic activity">
    <reaction evidence="1">
        <text>Release of an N-terminal octapeptide as second stage of processing of some proteins imported into the mitochondrion.</text>
        <dbReference type="EC" id="3.4.24.59"/>
    </reaction>
</comment>
<feature type="region of interest" description="Disordered" evidence="16">
    <location>
        <begin position="1"/>
        <end position="101"/>
    </location>
</feature>
<feature type="compositionally biased region" description="Pro residues" evidence="16">
    <location>
        <begin position="73"/>
        <end position="87"/>
    </location>
</feature>
<evidence type="ECO:0000256" key="10">
    <source>
        <dbReference type="ARBA" id="ARBA00023049"/>
    </source>
</evidence>
<dbReference type="InterPro" id="IPR024079">
    <property type="entry name" value="MetalloPept_cat_dom_sf"/>
</dbReference>
<evidence type="ECO:0000313" key="18">
    <source>
        <dbReference type="EMBL" id="RSH91305.1"/>
    </source>
</evidence>
<dbReference type="GO" id="GO:0046872">
    <property type="term" value="F:metal ion binding"/>
    <property type="evidence" value="ECO:0007669"/>
    <property type="project" value="UniProtKB-UniRule"/>
</dbReference>
<dbReference type="CDD" id="cd06457">
    <property type="entry name" value="M3A_MIP"/>
    <property type="match status" value="1"/>
</dbReference>
<evidence type="ECO:0000256" key="6">
    <source>
        <dbReference type="ARBA" id="ARBA00022723"/>
    </source>
</evidence>
<dbReference type="Proteomes" id="UP000279259">
    <property type="component" value="Unassembled WGS sequence"/>
</dbReference>
<evidence type="ECO:0000256" key="14">
    <source>
        <dbReference type="ARBA" id="ARBA00082239"/>
    </source>
</evidence>
<protein>
    <recommendedName>
        <fullName evidence="13">Mitochondrial intermediate peptidase 1</fullName>
        <ecNumber evidence="4">3.4.24.59</ecNumber>
    </recommendedName>
    <alternativeName>
        <fullName evidence="14">Octapeptidyl aminopeptidase 1</fullName>
    </alternativeName>
</protein>
<keyword evidence="7 15" id="KW-0378">Hydrolase</keyword>
<reference evidence="18 19" key="1">
    <citation type="submission" date="2018-11" db="EMBL/GenBank/DDBJ databases">
        <title>Genome sequence of Saitozyma podzolica DSM 27192.</title>
        <authorList>
            <person name="Aliyu H."/>
            <person name="Gorte O."/>
            <person name="Ochsenreither K."/>
        </authorList>
    </citation>
    <scope>NUCLEOTIDE SEQUENCE [LARGE SCALE GENOMIC DNA]</scope>
    <source>
        <strain evidence="18 19">DSM 27192</strain>
    </source>
</reference>
<dbReference type="AlphaFoldDB" id="A0A427YJN3"/>
<comment type="cofactor">
    <cofactor evidence="15">
        <name>Zn(2+)</name>
        <dbReference type="ChEBI" id="CHEBI:29105"/>
    </cofactor>
    <text evidence="15">Binds 1 zinc ion.</text>
</comment>
<comment type="function">
    <text evidence="12">Cleaves proteins, imported into the mitochondrion, to their mature size. While most mitochondrial precursor proteins are processed to the mature form in one step by mitochondrial processing peptidase (MPP), the sequential cleavage by MIP of an octapeptide after initial processing by MPP is a required step for a subgroup of nuclear-encoded precursor proteins destined for the matrix or the inner membrane.</text>
</comment>
<evidence type="ECO:0000256" key="4">
    <source>
        <dbReference type="ARBA" id="ARBA00012441"/>
    </source>
</evidence>
<dbReference type="Gene3D" id="1.10.1370.10">
    <property type="entry name" value="Neurolysin, domain 3"/>
    <property type="match status" value="1"/>
</dbReference>
<dbReference type="InterPro" id="IPR001567">
    <property type="entry name" value="Pept_M3A_M3B_dom"/>
</dbReference>
<evidence type="ECO:0000256" key="3">
    <source>
        <dbReference type="ARBA" id="ARBA00006040"/>
    </source>
</evidence>
<accession>A0A427YJN3</accession>
<dbReference type="PANTHER" id="PTHR11804">
    <property type="entry name" value="PROTEASE M3 THIMET OLIGOPEPTIDASE-RELATED"/>
    <property type="match status" value="1"/>
</dbReference>
<evidence type="ECO:0000256" key="5">
    <source>
        <dbReference type="ARBA" id="ARBA00022670"/>
    </source>
</evidence>
<feature type="compositionally biased region" description="Low complexity" evidence="16">
    <location>
        <begin position="88"/>
        <end position="99"/>
    </location>
</feature>
<evidence type="ECO:0000259" key="17">
    <source>
        <dbReference type="Pfam" id="PF01432"/>
    </source>
</evidence>
<dbReference type="Gene3D" id="3.40.390.10">
    <property type="entry name" value="Collagenase (Catalytic Domain)"/>
    <property type="match status" value="1"/>
</dbReference>
<sequence length="852" mass="93679">MIAARFRNGIHGGRIPLRNRLPSTSSPTPARRSLNAITRRDAQITSSPSSAFIPSKHLRRRDDNAAAAAIASRPPPPSYIPPAPPAALPASSSPSPSDEASLRAHFDVPYTPSPSGTSSGLFLYPPLTSPTALPRLTDRTLIHASAIVQRIIDAPLDPTGKELRLVVKNLDRLSDVLCGVIDMCELVRNVHPEEEWVAQSDLAYERLCSFMNELNTDRGLYEALTATISHPHAQPLSEAEMQVALTFLRDFEKSGIHLPGPLRARFVELSDSLIAVGRTFLSYASAGPPQTPRIEIPDADRLLAGMGSRFIESLPRGALTKRSSRYVVPGSWEAQMITRFAREGEARQLVYMGNMRADPERVAVLDRMMSERAELAGVLGKSNWAEVALVDKMAKTPENVMGFLQSLANHHHPAAAADIAALQRLKATSLTGNPISPDISTASLPPLYAWDRDFYAEKLALSLNASSLPPISPFFSTGTVLLGLSRLFTRLYGISFRPSPVSAGEVWHPSVRRLDVVDESEGLIGVIYCDLFSREGKPPTAAHYTVRCSRRVDDDDLRGDRLPEGWDAAYGPGLEEEGVRQRGRDGRYQLPIVVLTTDFGTAEPGRPALLSWTDVETLFHEMGHAIHSMIGRTEYHNVSGTRCATDFVELPSILMEHFVSSPSVLGLFATHYSTDEPLPTPLINAHLSLQSSLAALETHFQIMMAMLDQLYHSIRPSDLASFDSSKVFDDLQQEMGVLPPPRGLGWQTQFGHLYGYGATYYSYLFDRAIAGKVWSTLFNHTQHTQSPLAGQSEDWREKMRDSGEVLKGRLLKWGGGRDPWEMVGDVIGGKEGEAVSRGDEKAMKIVGSWMIK</sequence>
<dbReference type="FunFam" id="3.40.390.10:FF:000055">
    <property type="entry name" value="Related to mitochondrial intermediate peptidase"/>
    <property type="match status" value="1"/>
</dbReference>
<feature type="domain" description="Peptidase M3A/M3B catalytic" evidence="17">
    <location>
        <begin position="351"/>
        <end position="826"/>
    </location>
</feature>
<feature type="compositionally biased region" description="Polar residues" evidence="16">
    <location>
        <begin position="43"/>
        <end position="52"/>
    </location>
</feature>
<evidence type="ECO:0000256" key="2">
    <source>
        <dbReference type="ARBA" id="ARBA00004305"/>
    </source>
</evidence>
<dbReference type="GO" id="GO:0005759">
    <property type="term" value="C:mitochondrial matrix"/>
    <property type="evidence" value="ECO:0007669"/>
    <property type="project" value="UniProtKB-SubCell"/>
</dbReference>
<evidence type="ECO:0000256" key="7">
    <source>
        <dbReference type="ARBA" id="ARBA00022801"/>
    </source>
</evidence>
<comment type="similarity">
    <text evidence="3 15">Belongs to the peptidase M3 family.</text>
</comment>
<keyword evidence="9" id="KW-0809">Transit peptide</keyword>
<proteinExistence type="inferred from homology"/>
<evidence type="ECO:0000313" key="19">
    <source>
        <dbReference type="Proteomes" id="UP000279259"/>
    </source>
</evidence>
<dbReference type="STRING" id="1890683.A0A427YJN3"/>
<dbReference type="GO" id="GO:0006518">
    <property type="term" value="P:peptide metabolic process"/>
    <property type="evidence" value="ECO:0007669"/>
    <property type="project" value="TreeGrafter"/>
</dbReference>
<dbReference type="PANTHER" id="PTHR11804:SF79">
    <property type="entry name" value="MITOCHONDRIAL INTERMEDIATE PEPTIDASE"/>
    <property type="match status" value="1"/>
</dbReference>
<keyword evidence="19" id="KW-1185">Reference proteome</keyword>
<dbReference type="InterPro" id="IPR033851">
    <property type="entry name" value="M3A_MIP"/>
</dbReference>
<gene>
    <name evidence="18" type="primary">OCT1</name>
    <name evidence="18" type="ORF">EHS25_009604</name>
</gene>
<comment type="subcellular location">
    <subcellularLocation>
        <location evidence="2">Mitochondrion matrix</location>
    </subcellularLocation>
</comment>
<dbReference type="Pfam" id="PF01432">
    <property type="entry name" value="Peptidase_M3"/>
    <property type="match status" value="1"/>
</dbReference>
<evidence type="ECO:0000256" key="16">
    <source>
        <dbReference type="SAM" id="MobiDB-lite"/>
    </source>
</evidence>
<evidence type="ECO:0000256" key="15">
    <source>
        <dbReference type="RuleBase" id="RU003435"/>
    </source>
</evidence>
<evidence type="ECO:0000256" key="1">
    <source>
        <dbReference type="ARBA" id="ARBA00000436"/>
    </source>
</evidence>
<dbReference type="EMBL" id="RSCD01000008">
    <property type="protein sequence ID" value="RSH91305.1"/>
    <property type="molecule type" value="Genomic_DNA"/>
</dbReference>
<evidence type="ECO:0000256" key="9">
    <source>
        <dbReference type="ARBA" id="ARBA00022946"/>
    </source>
</evidence>
<dbReference type="InterPro" id="IPR024077">
    <property type="entry name" value="Neurolysin/TOP_dom2"/>
</dbReference>
<keyword evidence="8 15" id="KW-0862">Zinc</keyword>
<dbReference type="OrthoDB" id="17530at2759"/>
<evidence type="ECO:0000256" key="12">
    <source>
        <dbReference type="ARBA" id="ARBA00025208"/>
    </source>
</evidence>
<comment type="caution">
    <text evidence="18">The sequence shown here is derived from an EMBL/GenBank/DDBJ whole genome shotgun (WGS) entry which is preliminary data.</text>
</comment>
<organism evidence="18 19">
    <name type="scientific">Saitozyma podzolica</name>
    <dbReference type="NCBI Taxonomy" id="1890683"/>
    <lineage>
        <taxon>Eukaryota</taxon>
        <taxon>Fungi</taxon>
        <taxon>Dikarya</taxon>
        <taxon>Basidiomycota</taxon>
        <taxon>Agaricomycotina</taxon>
        <taxon>Tremellomycetes</taxon>
        <taxon>Tremellales</taxon>
        <taxon>Trimorphomycetaceae</taxon>
        <taxon>Saitozyma</taxon>
    </lineage>
</organism>
<name>A0A427YJN3_9TREE</name>